<organism evidence="1 2">
    <name type="scientific">Elasticomyces elasticus</name>
    <dbReference type="NCBI Taxonomy" id="574655"/>
    <lineage>
        <taxon>Eukaryota</taxon>
        <taxon>Fungi</taxon>
        <taxon>Dikarya</taxon>
        <taxon>Ascomycota</taxon>
        <taxon>Pezizomycotina</taxon>
        <taxon>Dothideomycetes</taxon>
        <taxon>Dothideomycetidae</taxon>
        <taxon>Mycosphaerellales</taxon>
        <taxon>Teratosphaeriaceae</taxon>
        <taxon>Elasticomyces</taxon>
    </lineage>
</organism>
<name>A0AAN7VWC0_9PEZI</name>
<sequence length="318" mass="36250">MAETNGSHPLRILLLDSPRTCSQLFRRLFQNHPQVDTSVMHLYASPWGFGPERIALRLKNSPEAQQASIDWAEAVPDRATQTYESALVSFEKTVQDIESQGKIPFMKEHNVTLMQQDVTLSTIRDNEFSIPQHRNPSYLPDSLLLTFSPVFLIRHPAQMVPSNFRIGASLKKLKLEDEDSMVQTTQRWTRYMWDYLATKSPAQKPILIDAEDLINNAEATVSKLCNILGIDPSGVEYSWDAVPTEQWPEDGMGIAKTYLDDLLVSTGVTKSEKGLIDIDVETEKWAEQYGQEIARALRARVDKEMPDYDYLRQFKLTV</sequence>
<dbReference type="Proteomes" id="UP001310594">
    <property type="component" value="Unassembled WGS sequence"/>
</dbReference>
<evidence type="ECO:0000313" key="2">
    <source>
        <dbReference type="Proteomes" id="UP001310594"/>
    </source>
</evidence>
<comment type="caution">
    <text evidence="1">The sequence shown here is derived from an EMBL/GenBank/DDBJ whole genome shotgun (WGS) entry which is preliminary data.</text>
</comment>
<gene>
    <name evidence="1" type="ORF">LTR97_012758</name>
</gene>
<proteinExistence type="predicted"/>
<dbReference type="SUPFAM" id="SSF52540">
    <property type="entry name" value="P-loop containing nucleoside triphosphate hydrolases"/>
    <property type="match status" value="1"/>
</dbReference>
<dbReference type="InterPro" id="IPR027417">
    <property type="entry name" value="P-loop_NTPase"/>
</dbReference>
<evidence type="ECO:0008006" key="3">
    <source>
        <dbReference type="Google" id="ProtNLM"/>
    </source>
</evidence>
<dbReference type="Pfam" id="PF13469">
    <property type="entry name" value="Sulfotransfer_3"/>
    <property type="match status" value="1"/>
</dbReference>
<reference evidence="1" key="1">
    <citation type="submission" date="2023-08" db="EMBL/GenBank/DDBJ databases">
        <title>Black Yeasts Isolated from many extreme environments.</title>
        <authorList>
            <person name="Coleine C."/>
            <person name="Stajich J.E."/>
            <person name="Selbmann L."/>
        </authorList>
    </citation>
    <scope>NUCLEOTIDE SEQUENCE</scope>
    <source>
        <strain evidence="1">CCFEE 5810</strain>
    </source>
</reference>
<protein>
    <recommendedName>
        <fullName evidence="3">P-loop containing nucleoside triphosphate hydrolase protein</fullName>
    </recommendedName>
</protein>
<dbReference type="PANTHER" id="PTHR48312:SF1">
    <property type="entry name" value="SULFOTRANSFERASE"/>
    <property type="match status" value="1"/>
</dbReference>
<evidence type="ECO:0000313" key="1">
    <source>
        <dbReference type="EMBL" id="KAK5689585.1"/>
    </source>
</evidence>
<dbReference type="PANTHER" id="PTHR48312">
    <property type="match status" value="1"/>
</dbReference>
<dbReference type="EMBL" id="JAVRQU010000030">
    <property type="protein sequence ID" value="KAK5689585.1"/>
    <property type="molecule type" value="Genomic_DNA"/>
</dbReference>
<accession>A0AAN7VWC0</accession>
<dbReference type="AlphaFoldDB" id="A0AAN7VWC0"/>
<dbReference type="Gene3D" id="3.40.50.300">
    <property type="entry name" value="P-loop containing nucleotide triphosphate hydrolases"/>
    <property type="match status" value="1"/>
</dbReference>